<dbReference type="Gene3D" id="1.10.1240.50">
    <property type="match status" value="1"/>
</dbReference>
<proteinExistence type="predicted"/>
<evidence type="ECO:0000313" key="2">
    <source>
        <dbReference type="EMBL" id="ANU78821.1"/>
    </source>
</evidence>
<organism evidence="2">
    <name type="scientific">Vibrio parahaemolyticus</name>
    <dbReference type="NCBI Taxonomy" id="670"/>
    <lineage>
        <taxon>Bacteria</taxon>
        <taxon>Pseudomonadati</taxon>
        <taxon>Pseudomonadota</taxon>
        <taxon>Gammaproteobacteria</taxon>
        <taxon>Vibrionales</taxon>
        <taxon>Vibrionaceae</taxon>
        <taxon>Vibrio</taxon>
    </lineage>
</organism>
<sequence>MAGLVKRYGDDLSKCDFIAAMKLASKGREPDEIGKAMAEASPAIMERKTGHEADYIKRTVQKVMELPQVQEARAELAKQAEKQQYRGPTLG</sequence>
<dbReference type="Pfam" id="PF22448">
    <property type="entry name" value="RepB_primase_C"/>
    <property type="match status" value="1"/>
</dbReference>
<accession>A0A1B1SDS7</accession>
<reference evidence="2" key="1">
    <citation type="journal article" date="2017" name="Antimicrob. Agents Chemother.">
        <title>Genetic Characterization of Broad-Host-Range IncQ Plasmids Harboring blaVEB-18 in Vibrio Species.</title>
        <authorList>
            <person name="Li R."/>
            <person name="Ye L."/>
            <person name="Zheng Z."/>
            <person name="Chan E.W."/>
            <person name="Chen S."/>
        </authorList>
    </citation>
    <scope>NUCLEOTIDE SEQUENCE</scope>
    <source>
        <strain evidence="2">VPS72</strain>
        <plasmid evidence="2">pVPS72-VEB</plasmid>
    </source>
</reference>
<feature type="domain" description="RepB/MobA-like C-terminal" evidence="1">
    <location>
        <begin position="10"/>
        <end position="62"/>
    </location>
</feature>
<gene>
    <name evidence="2" type="ORF">VPS72_0007</name>
</gene>
<name>A0A1B1SDS7_VIBPH</name>
<dbReference type="EMBL" id="KX539265">
    <property type="protein sequence ID" value="ANU78821.1"/>
    <property type="molecule type" value="Genomic_DNA"/>
</dbReference>
<evidence type="ECO:0000259" key="1">
    <source>
        <dbReference type="Pfam" id="PF22448"/>
    </source>
</evidence>
<keyword evidence="2" id="KW-0614">Plasmid</keyword>
<dbReference type="AlphaFoldDB" id="A0A1B1SDS7"/>
<dbReference type="RefSeq" id="WP_223847821.1">
    <property type="nucleotide sequence ID" value="NZ_JABCKZ010001023.1"/>
</dbReference>
<dbReference type="InterPro" id="IPR054366">
    <property type="entry name" value="RepB/MobA-like_C"/>
</dbReference>
<protein>
    <submittedName>
        <fullName evidence="2">Replication protein B</fullName>
    </submittedName>
</protein>
<geneLocation type="plasmid" evidence="2">
    <name>pVPS72-VEB</name>
</geneLocation>